<dbReference type="InterPro" id="IPR003737">
    <property type="entry name" value="GlcNAc_PI_deacetylase-related"/>
</dbReference>
<keyword evidence="2" id="KW-1185">Reference proteome</keyword>
<dbReference type="Pfam" id="PF02585">
    <property type="entry name" value="PIG-L"/>
    <property type="match status" value="1"/>
</dbReference>
<dbReference type="OrthoDB" id="9790023at2"/>
<dbReference type="Gene3D" id="3.40.50.10320">
    <property type="entry name" value="LmbE-like"/>
    <property type="match status" value="1"/>
</dbReference>
<dbReference type="GO" id="GO:0016811">
    <property type="term" value="F:hydrolase activity, acting on carbon-nitrogen (but not peptide) bonds, in linear amides"/>
    <property type="evidence" value="ECO:0007669"/>
    <property type="project" value="TreeGrafter"/>
</dbReference>
<dbReference type="AlphaFoldDB" id="A0A1M6HU71"/>
<evidence type="ECO:0000313" key="2">
    <source>
        <dbReference type="Proteomes" id="UP000184292"/>
    </source>
</evidence>
<dbReference type="RefSeq" id="WP_083601447.1">
    <property type="nucleotide sequence ID" value="NZ_FQYO01000007.1"/>
</dbReference>
<dbReference type="PANTHER" id="PTHR12993:SF29">
    <property type="entry name" value="BLR3841 PROTEIN"/>
    <property type="match status" value="1"/>
</dbReference>
<proteinExistence type="predicted"/>
<dbReference type="InterPro" id="IPR024078">
    <property type="entry name" value="LmbE-like_dom_sf"/>
</dbReference>
<evidence type="ECO:0000313" key="1">
    <source>
        <dbReference type="EMBL" id="SHJ25723.1"/>
    </source>
</evidence>
<name>A0A1M6HU71_9RHOB</name>
<accession>A0A1M6HU71</accession>
<protein>
    <submittedName>
        <fullName evidence="1">N-acetylglucosaminyl deacetylase, LmbE family</fullName>
    </submittedName>
</protein>
<dbReference type="EMBL" id="FQYO01000007">
    <property type="protein sequence ID" value="SHJ25723.1"/>
    <property type="molecule type" value="Genomic_DNA"/>
</dbReference>
<gene>
    <name evidence="1" type="ORF">SAMN05444417_3364</name>
</gene>
<dbReference type="STRING" id="1447782.SAMN05444417_3364"/>
<dbReference type="PANTHER" id="PTHR12993">
    <property type="entry name" value="N-ACETYLGLUCOSAMINYL-PHOSPHATIDYLINOSITOL DE-N-ACETYLASE-RELATED"/>
    <property type="match status" value="1"/>
</dbReference>
<sequence length="240" mass="26290">MTPFREDTALLRAAATAPEPELEELTGEGDVLVLAPHPDDESLACGGAIAAAMETGRRVRVVIVTDGSRSHPSSTSDPPGILAELRHGEVDRAVAILSEGRLVPDWLGYPDDAAPDGPAAFEEIEGRLAPLRGITSIWTTWGGDPHPDHQRVWRLARWLAPRIGARVWGCPVWGRFETSWDIPDRVVRFGTTPWRERKRAAVAAHLSQMTALIDDDGGGFVMPEEVQRHFVDTDEIFIPA</sequence>
<dbReference type="SUPFAM" id="SSF102588">
    <property type="entry name" value="LmbE-like"/>
    <property type="match status" value="1"/>
</dbReference>
<dbReference type="Proteomes" id="UP000184292">
    <property type="component" value="Unassembled WGS sequence"/>
</dbReference>
<organism evidence="1 2">
    <name type="scientific">Wenxinia saemankumensis</name>
    <dbReference type="NCBI Taxonomy" id="1447782"/>
    <lineage>
        <taxon>Bacteria</taxon>
        <taxon>Pseudomonadati</taxon>
        <taxon>Pseudomonadota</taxon>
        <taxon>Alphaproteobacteria</taxon>
        <taxon>Rhodobacterales</taxon>
        <taxon>Roseobacteraceae</taxon>
        <taxon>Wenxinia</taxon>
    </lineage>
</organism>
<reference evidence="1 2" key="1">
    <citation type="submission" date="2016-11" db="EMBL/GenBank/DDBJ databases">
        <authorList>
            <person name="Jaros S."/>
            <person name="Januszkiewicz K."/>
            <person name="Wedrychowicz H."/>
        </authorList>
    </citation>
    <scope>NUCLEOTIDE SEQUENCE [LARGE SCALE GENOMIC DNA]</scope>
    <source>
        <strain evidence="1 2">DSM 100565</strain>
    </source>
</reference>